<dbReference type="CDD" id="cd00371">
    <property type="entry name" value="HMA"/>
    <property type="match status" value="1"/>
</dbReference>
<dbReference type="GO" id="GO:0046872">
    <property type="term" value="F:metal ion binding"/>
    <property type="evidence" value="ECO:0007669"/>
    <property type="project" value="InterPro"/>
</dbReference>
<keyword evidence="1" id="KW-0732">Signal</keyword>
<dbReference type="InterPro" id="IPR006121">
    <property type="entry name" value="HMA_dom"/>
</dbReference>
<keyword evidence="3" id="KW-1185">Reference proteome</keyword>
<feature type="signal peptide" evidence="1">
    <location>
        <begin position="1"/>
        <end position="25"/>
    </location>
</feature>
<dbReference type="AlphaFoldDB" id="A0A2G9UAP5"/>
<feature type="chain" id="PRO_5013641368" evidence="1">
    <location>
        <begin position="26"/>
        <end position="150"/>
    </location>
</feature>
<sequence>MRAKSVSFSGVYSAILFLLLLLAAALELKSEIERRVLAKKGVISIYFNSSSNRATIRTVLNVDAQEITDLLFDCGCEMVTQVVKVDGVDELFKMYASEREKKVVKLPDYLDDLEVVDPNSCVVTNDYASARKDGGGWFSTLSSFVKSSLW</sequence>
<dbReference type="Proteomes" id="UP000230423">
    <property type="component" value="Unassembled WGS sequence"/>
</dbReference>
<proteinExistence type="predicted"/>
<dbReference type="PANTHER" id="PTHR28592">
    <property type="entry name" value="ARMADILLO REPEAT-CONTAINING PROTEIN 1"/>
    <property type="match status" value="1"/>
</dbReference>
<accession>A0A2G9UAP5</accession>
<dbReference type="EMBL" id="KZ347678">
    <property type="protein sequence ID" value="PIO67306.1"/>
    <property type="molecule type" value="Genomic_DNA"/>
</dbReference>
<evidence type="ECO:0000256" key="1">
    <source>
        <dbReference type="SAM" id="SignalP"/>
    </source>
</evidence>
<reference evidence="2 3" key="1">
    <citation type="submission" date="2015-09" db="EMBL/GenBank/DDBJ databases">
        <title>Draft genome of the parasitic nematode Teladorsagia circumcincta isolate WARC Sus (inbred).</title>
        <authorList>
            <person name="Mitreva M."/>
        </authorList>
    </citation>
    <scope>NUCLEOTIDE SEQUENCE [LARGE SCALE GENOMIC DNA]</scope>
    <source>
        <strain evidence="2 3">S</strain>
    </source>
</reference>
<dbReference type="PANTHER" id="PTHR28592:SF1">
    <property type="entry name" value="ARMADILLO REPEAT-CONTAINING PROTEIN 1"/>
    <property type="match status" value="1"/>
</dbReference>
<protein>
    <submittedName>
        <fullName evidence="2">Uncharacterized protein</fullName>
    </submittedName>
</protein>
<dbReference type="OrthoDB" id="5784421at2759"/>
<name>A0A2G9UAP5_TELCI</name>
<evidence type="ECO:0000313" key="3">
    <source>
        <dbReference type="Proteomes" id="UP000230423"/>
    </source>
</evidence>
<gene>
    <name evidence="2" type="ORF">TELCIR_10947</name>
</gene>
<evidence type="ECO:0000313" key="2">
    <source>
        <dbReference type="EMBL" id="PIO67306.1"/>
    </source>
</evidence>
<organism evidence="2 3">
    <name type="scientific">Teladorsagia circumcincta</name>
    <name type="common">Brown stomach worm</name>
    <name type="synonym">Ostertagia circumcincta</name>
    <dbReference type="NCBI Taxonomy" id="45464"/>
    <lineage>
        <taxon>Eukaryota</taxon>
        <taxon>Metazoa</taxon>
        <taxon>Ecdysozoa</taxon>
        <taxon>Nematoda</taxon>
        <taxon>Chromadorea</taxon>
        <taxon>Rhabditida</taxon>
        <taxon>Rhabditina</taxon>
        <taxon>Rhabditomorpha</taxon>
        <taxon>Strongyloidea</taxon>
        <taxon>Trichostrongylidae</taxon>
        <taxon>Teladorsagia</taxon>
    </lineage>
</organism>